<evidence type="ECO:0000313" key="2">
    <source>
        <dbReference type="Proteomes" id="UP000016587"/>
    </source>
</evidence>
<evidence type="ECO:0000313" key="1">
    <source>
        <dbReference type="EMBL" id="AGW14999.1"/>
    </source>
</evidence>
<keyword evidence="2" id="KW-1185">Reference proteome</keyword>
<name>T2GFM8_MEGG1</name>
<reference evidence="2" key="2">
    <citation type="submission" date="2013-07" db="EMBL/GenBank/DDBJ databases">
        <authorList>
            <person name="Morais-Silva F.O."/>
            <person name="Rezende A.M."/>
            <person name="Pimentel C."/>
            <person name="Resende D.M."/>
            <person name="Santos C.I."/>
            <person name="Clemente C."/>
            <person name="de Oliveira L.M."/>
            <person name="da Silva S.M."/>
            <person name="Costa D.A."/>
            <person name="Varela-Raposo A."/>
            <person name="Horacio E.C.A."/>
            <person name="Matos M."/>
            <person name="Flores O."/>
            <person name="Ruiz J.C."/>
            <person name="Rodrigues-Pousada C."/>
        </authorList>
    </citation>
    <scope>NUCLEOTIDE SEQUENCE [LARGE SCALE GENOMIC DNA]</scope>
    <source>
        <strain evidence="2">ATCC 19364 / DSM 1382 / NCIMB 9332 / VKM B-1759</strain>
    </source>
</reference>
<reference evidence="1 2" key="1">
    <citation type="journal article" date="2013" name="J. Bacteriol.">
        <title>Roles of HynAB and Ech, the only two hydrogenases found in the model sulfate reducer Desulfovibrio gigas.</title>
        <authorList>
            <person name="Morais-Silva F.O."/>
            <person name="Santos C.I."/>
            <person name="Rodrigues R."/>
            <person name="Pereira I.A."/>
            <person name="Rodrigues-Pousada C."/>
        </authorList>
    </citation>
    <scope>NUCLEOTIDE SEQUENCE [LARGE SCALE GENOMIC DNA]</scope>
    <source>
        <strain evidence="2">ATCC 19364 / DSM 1382 / NCIMB 9332 / VKM B-1759</strain>
    </source>
</reference>
<accession>T2GFM8</accession>
<protein>
    <submittedName>
        <fullName evidence="1">Uncharacterized protein</fullName>
    </submittedName>
</protein>
<sequence>MQTAEKPRYHWRLRVMAVKKKRRLRTLDDVVRLLGSVINQLEQGELEEGRARAIVYAAGVLRQAIEGSELEKRIQALEAAAMEGKL</sequence>
<dbReference type="AlphaFoldDB" id="T2GFM8"/>
<gene>
    <name evidence="1" type="ORF">DGI_3303</name>
</gene>
<dbReference type="KEGG" id="dgg:DGI_3303"/>
<dbReference type="HOGENOM" id="CLU_2492747_0_0_7"/>
<dbReference type="EMBL" id="CP006585">
    <property type="protein sequence ID" value="AGW14999.1"/>
    <property type="molecule type" value="Genomic_DNA"/>
</dbReference>
<dbReference type="Proteomes" id="UP000016587">
    <property type="component" value="Chromosome"/>
</dbReference>
<proteinExistence type="predicted"/>
<dbReference type="STRING" id="1121448.DGI_3303"/>
<dbReference type="PATRIC" id="fig|1121448.10.peg.3254"/>
<organism evidence="1 2">
    <name type="scientific">Megalodesulfovibrio gigas (strain ATCC 19364 / DSM 1382 / NCIMB 9332 / VKM B-1759)</name>
    <name type="common">Desulfovibrio gigas</name>
    <dbReference type="NCBI Taxonomy" id="1121448"/>
    <lineage>
        <taxon>Bacteria</taxon>
        <taxon>Pseudomonadati</taxon>
        <taxon>Thermodesulfobacteriota</taxon>
        <taxon>Desulfovibrionia</taxon>
        <taxon>Desulfovibrionales</taxon>
        <taxon>Desulfovibrionaceae</taxon>
        <taxon>Megalodesulfovibrio</taxon>
    </lineage>
</organism>